<evidence type="ECO:0000313" key="1">
    <source>
        <dbReference type="EMBL" id="MPN62998.1"/>
    </source>
</evidence>
<gene>
    <name evidence="1" type="ORF">SDC9_210752</name>
</gene>
<dbReference type="InterPro" id="IPR036249">
    <property type="entry name" value="Thioredoxin-like_sf"/>
</dbReference>
<dbReference type="SUPFAM" id="SSF52833">
    <property type="entry name" value="Thioredoxin-like"/>
    <property type="match status" value="1"/>
</dbReference>
<sequence length="134" mass="14624">METSVEGIYAAGDVREKGLRQVITAAGDGAVAAMSAVSYINEQVHLRSVLMEPEHVVAFFYSSIDGNQVQLSEKALKEAEKMGKKLTLVDGYRNGKMVEKLQLPGMPALVELRKGDVVRTETPATLEKVLSFLK</sequence>
<dbReference type="AlphaFoldDB" id="A0A645JH24"/>
<proteinExistence type="predicted"/>
<dbReference type="Gene3D" id="3.50.50.60">
    <property type="entry name" value="FAD/NAD(P)-binding domain"/>
    <property type="match status" value="1"/>
</dbReference>
<organism evidence="1">
    <name type="scientific">bioreactor metagenome</name>
    <dbReference type="NCBI Taxonomy" id="1076179"/>
    <lineage>
        <taxon>unclassified sequences</taxon>
        <taxon>metagenomes</taxon>
        <taxon>ecological metagenomes</taxon>
    </lineage>
</organism>
<comment type="caution">
    <text evidence="1">The sequence shown here is derived from an EMBL/GenBank/DDBJ whole genome shotgun (WGS) entry which is preliminary data.</text>
</comment>
<dbReference type="Gene3D" id="3.40.30.10">
    <property type="entry name" value="Glutaredoxin"/>
    <property type="match status" value="1"/>
</dbReference>
<protein>
    <submittedName>
        <fullName evidence="1">Uncharacterized protein</fullName>
    </submittedName>
</protein>
<name>A0A645JH24_9ZZZZ</name>
<dbReference type="EMBL" id="VSSQ01141775">
    <property type="protein sequence ID" value="MPN62998.1"/>
    <property type="molecule type" value="Genomic_DNA"/>
</dbReference>
<dbReference type="InterPro" id="IPR036188">
    <property type="entry name" value="FAD/NAD-bd_sf"/>
</dbReference>
<reference evidence="1" key="1">
    <citation type="submission" date="2019-08" db="EMBL/GenBank/DDBJ databases">
        <authorList>
            <person name="Kucharzyk K."/>
            <person name="Murdoch R.W."/>
            <person name="Higgins S."/>
            <person name="Loffler F."/>
        </authorList>
    </citation>
    <scope>NUCLEOTIDE SEQUENCE</scope>
</reference>
<accession>A0A645JH24</accession>
<dbReference type="SUPFAM" id="SSF51905">
    <property type="entry name" value="FAD/NAD(P)-binding domain"/>
    <property type="match status" value="1"/>
</dbReference>